<name>A0A0J9EX32_9CYAN</name>
<gene>
    <name evidence="1" type="ORF">WN50_33505</name>
</gene>
<accession>A0A0J9EX32</accession>
<dbReference type="Proteomes" id="UP000033607">
    <property type="component" value="Unassembled WGS sequence"/>
</dbReference>
<evidence type="ECO:0000313" key="2">
    <source>
        <dbReference type="Proteomes" id="UP000033607"/>
    </source>
</evidence>
<evidence type="ECO:0000313" key="1">
    <source>
        <dbReference type="EMBL" id="KMW70666.1"/>
    </source>
</evidence>
<dbReference type="RefSeq" id="WP_046278577.1">
    <property type="nucleotide sequence ID" value="NZ_LATL02000094.1"/>
</dbReference>
<protein>
    <submittedName>
        <fullName evidence="1">Uncharacterized protein</fullName>
    </submittedName>
</protein>
<comment type="caution">
    <text evidence="1">The sequence shown here is derived from an EMBL/GenBank/DDBJ whole genome shotgun (WGS) entry which is preliminary data.</text>
</comment>
<proteinExistence type="predicted"/>
<reference evidence="1 2" key="1">
    <citation type="submission" date="2015-06" db="EMBL/GenBank/DDBJ databases">
        <title>Draft genome assembly of filamentous brackish cyanobacterium Limnoraphis robusta strain CS-951.</title>
        <authorList>
            <person name="Willis A."/>
            <person name="Parks M."/>
            <person name="Burford M.A."/>
        </authorList>
    </citation>
    <scope>NUCLEOTIDE SEQUENCE [LARGE SCALE GENOMIC DNA]</scope>
    <source>
        <strain evidence="1 2">CS-951</strain>
    </source>
</reference>
<feature type="non-terminal residue" evidence="1">
    <location>
        <position position="95"/>
    </location>
</feature>
<dbReference type="EMBL" id="LATL02000094">
    <property type="protein sequence ID" value="KMW70666.1"/>
    <property type="molecule type" value="Genomic_DNA"/>
</dbReference>
<dbReference type="AlphaFoldDB" id="A0A0J9EX32"/>
<sequence>MASEMISFRLSNSDLDWLREQCQPGESLNLAAKRLLLSIHQGVDTPVNSLVDTVDTSVNSSVDTVDTPDIREELEQLQTRLDERFEELEERLGKL</sequence>
<organism evidence="1 2">
    <name type="scientific">Limnoraphis robusta CS-951</name>
    <dbReference type="NCBI Taxonomy" id="1637645"/>
    <lineage>
        <taxon>Bacteria</taxon>
        <taxon>Bacillati</taxon>
        <taxon>Cyanobacteriota</taxon>
        <taxon>Cyanophyceae</taxon>
        <taxon>Oscillatoriophycideae</taxon>
        <taxon>Oscillatoriales</taxon>
        <taxon>Sirenicapillariaceae</taxon>
        <taxon>Limnoraphis</taxon>
    </lineage>
</organism>